<keyword evidence="5" id="KW-0472">Membrane</keyword>
<feature type="compositionally biased region" description="Basic residues" evidence="6">
    <location>
        <begin position="198"/>
        <end position="210"/>
    </location>
</feature>
<evidence type="ECO:0000256" key="1">
    <source>
        <dbReference type="ARBA" id="ARBA00004141"/>
    </source>
</evidence>
<sequence>MLCEDASRIVALDAGVRRPSYGNVAAVRHSAATAAATTAASASAVPCPSPSTPSLRAAAAATAASAAAAAAVREASAAAAATTVAQRSGLNRQQHAPRGRASAHAQRHVLRRYAGLPAPLAVGIVVLSACPGGTASNIVAYLARGEMALSILMTAASTLAAVVATPAITAALAGRLVAVDAGGLVVSTMQPRPPEPHKLRRKRQVVRGRRPPPLQGASQPGSSRRRRVSHSSATSPSSRSSSTSPSASTACGRFEGAGRRLAAPPHRVRRPSYGNVAAVRHSAATAAATTAASASAVPCPSPSTPSLRAAAAATAASAAAAAAVREASAAAAATTVAQRSGLNRQQHAPRGRASAHAQRHVLRRLAVNAGLLHTEGVAQRAAHGAPLRGGGSGGAAGGSGGVEHLLSGCASQGTEHTCLSMSSVDKVPRTAVSA</sequence>
<reference evidence="7 8" key="1">
    <citation type="journal article" date="2017" name="Mol. Biol. Evol.">
        <title>The 4-celled Tetrabaena socialis nuclear genome reveals the essential components for genetic control of cell number at the origin of multicellularity in the volvocine lineage.</title>
        <authorList>
            <person name="Featherston J."/>
            <person name="Arakaki Y."/>
            <person name="Hanschen E.R."/>
            <person name="Ferris P.J."/>
            <person name="Michod R.E."/>
            <person name="Olson B.J.S.C."/>
            <person name="Nozaki H."/>
            <person name="Durand P.M."/>
        </authorList>
    </citation>
    <scope>NUCLEOTIDE SEQUENCE [LARGE SCALE GENOMIC DNA]</scope>
    <source>
        <strain evidence="7 8">NIES-571</strain>
    </source>
</reference>
<dbReference type="EMBL" id="PGGS01000701">
    <property type="protein sequence ID" value="PNH02199.1"/>
    <property type="molecule type" value="Genomic_DNA"/>
</dbReference>
<proteinExistence type="inferred from homology"/>
<dbReference type="AlphaFoldDB" id="A0A2J7ZPK3"/>
<dbReference type="GO" id="GO:0009941">
    <property type="term" value="C:chloroplast envelope"/>
    <property type="evidence" value="ECO:0007669"/>
    <property type="project" value="UniProtKB-ARBA"/>
</dbReference>
<dbReference type="Pfam" id="PF01758">
    <property type="entry name" value="SBF"/>
    <property type="match status" value="1"/>
</dbReference>
<evidence type="ECO:0000256" key="4">
    <source>
        <dbReference type="ARBA" id="ARBA00022989"/>
    </source>
</evidence>
<evidence type="ECO:0000313" key="7">
    <source>
        <dbReference type="EMBL" id="PNH02199.1"/>
    </source>
</evidence>
<feature type="compositionally biased region" description="Low complexity" evidence="6">
    <location>
        <begin position="230"/>
        <end position="250"/>
    </location>
</feature>
<feature type="region of interest" description="Disordered" evidence="6">
    <location>
        <begin position="187"/>
        <end position="269"/>
    </location>
</feature>
<keyword evidence="8" id="KW-1185">Reference proteome</keyword>
<feature type="region of interest" description="Disordered" evidence="6">
    <location>
        <begin position="337"/>
        <end position="358"/>
    </location>
</feature>
<dbReference type="PANTHER" id="PTHR10361">
    <property type="entry name" value="SODIUM-BILE ACID COTRANSPORTER"/>
    <property type="match status" value="1"/>
</dbReference>
<evidence type="ECO:0000313" key="8">
    <source>
        <dbReference type="Proteomes" id="UP000236333"/>
    </source>
</evidence>
<evidence type="ECO:0000256" key="2">
    <source>
        <dbReference type="ARBA" id="ARBA00006528"/>
    </source>
</evidence>
<evidence type="ECO:0000256" key="6">
    <source>
        <dbReference type="SAM" id="MobiDB-lite"/>
    </source>
</evidence>
<dbReference type="PANTHER" id="PTHR10361:SF28">
    <property type="entry name" value="P3 PROTEIN-RELATED"/>
    <property type="match status" value="1"/>
</dbReference>
<dbReference type="InterPro" id="IPR002657">
    <property type="entry name" value="BilAc:Na_symport/Acr3"/>
</dbReference>
<evidence type="ECO:0000256" key="5">
    <source>
        <dbReference type="ARBA" id="ARBA00023136"/>
    </source>
</evidence>
<accession>A0A2J7ZPK3</accession>
<dbReference type="InterPro" id="IPR038770">
    <property type="entry name" value="Na+/solute_symporter_sf"/>
</dbReference>
<keyword evidence="3" id="KW-0812">Transmembrane</keyword>
<name>A0A2J7ZPK3_9CHLO</name>
<dbReference type="Proteomes" id="UP000236333">
    <property type="component" value="Unassembled WGS sequence"/>
</dbReference>
<dbReference type="Gene3D" id="1.20.1530.20">
    <property type="match status" value="1"/>
</dbReference>
<dbReference type="OrthoDB" id="203097at2759"/>
<organism evidence="7 8">
    <name type="scientific">Tetrabaena socialis</name>
    <dbReference type="NCBI Taxonomy" id="47790"/>
    <lineage>
        <taxon>Eukaryota</taxon>
        <taxon>Viridiplantae</taxon>
        <taxon>Chlorophyta</taxon>
        <taxon>core chlorophytes</taxon>
        <taxon>Chlorophyceae</taxon>
        <taxon>CS clade</taxon>
        <taxon>Chlamydomonadales</taxon>
        <taxon>Tetrabaenaceae</taxon>
        <taxon>Tetrabaena</taxon>
    </lineage>
</organism>
<comment type="similarity">
    <text evidence="2">Belongs to the bile acid:sodium symporter (BASS) (TC 2.A.28) family.</text>
</comment>
<dbReference type="GO" id="GO:0016020">
    <property type="term" value="C:membrane"/>
    <property type="evidence" value="ECO:0007669"/>
    <property type="project" value="UniProtKB-SubCell"/>
</dbReference>
<comment type="subcellular location">
    <subcellularLocation>
        <location evidence="1">Membrane</location>
        <topology evidence="1">Multi-pass membrane protein</topology>
    </subcellularLocation>
</comment>
<dbReference type="InterPro" id="IPR004710">
    <property type="entry name" value="Bilac:Na_transpt"/>
</dbReference>
<comment type="caution">
    <text evidence="7">The sequence shown here is derived from an EMBL/GenBank/DDBJ whole genome shotgun (WGS) entry which is preliminary data.</text>
</comment>
<gene>
    <name evidence="7" type="ORF">TSOC_011836</name>
</gene>
<evidence type="ECO:0000256" key="3">
    <source>
        <dbReference type="ARBA" id="ARBA00022692"/>
    </source>
</evidence>
<keyword evidence="4" id="KW-1133">Transmembrane helix</keyword>
<protein>
    <submittedName>
        <fullName evidence="7">Putative sodium/metabolite cotransporter BASS1, chloroplastic</fullName>
    </submittedName>
</protein>